<evidence type="ECO:0000313" key="1">
    <source>
        <dbReference type="EMBL" id="PDZ17350.1"/>
    </source>
</evidence>
<evidence type="ECO:0008006" key="3">
    <source>
        <dbReference type="Google" id="ProtNLM"/>
    </source>
</evidence>
<name>A0A2A7DBM5_BACAN</name>
<dbReference type="RefSeq" id="WP_097840895.1">
    <property type="nucleotide sequence ID" value="NZ_NVLX01000010.1"/>
</dbReference>
<accession>A0A2A7DBM5</accession>
<reference evidence="1 2" key="1">
    <citation type="submission" date="2017-09" db="EMBL/GenBank/DDBJ databases">
        <title>Large-scale bioinformatics analysis of Bacillus genomes uncovers conserved roles of natural products in bacterial physiology.</title>
        <authorList>
            <consortium name="Agbiome Team Llc"/>
            <person name="Bleich R.M."/>
            <person name="Grubbs K.J."/>
            <person name="Santa Maria K.C."/>
            <person name="Allen S.E."/>
            <person name="Farag S."/>
            <person name="Shank E.A."/>
            <person name="Bowers A."/>
        </authorList>
    </citation>
    <scope>NUCLEOTIDE SEQUENCE [LARGE SCALE GENOMIC DNA]</scope>
    <source>
        <strain evidence="1 2">AFS095574</strain>
    </source>
</reference>
<gene>
    <name evidence="1" type="ORF">CON16_10115</name>
</gene>
<protein>
    <recommendedName>
        <fullName evidence="3">DUF3990 domain-containing protein</fullName>
    </recommendedName>
</protein>
<evidence type="ECO:0000313" key="2">
    <source>
        <dbReference type="Proteomes" id="UP000220192"/>
    </source>
</evidence>
<proteinExistence type="predicted"/>
<dbReference type="AlphaFoldDB" id="A0A2A7DBM5"/>
<organism evidence="1 2">
    <name type="scientific">Bacillus anthracis</name>
    <name type="common">anthrax bacterium</name>
    <dbReference type="NCBI Taxonomy" id="1392"/>
    <lineage>
        <taxon>Bacteria</taxon>
        <taxon>Bacillati</taxon>
        <taxon>Bacillota</taxon>
        <taxon>Bacilli</taxon>
        <taxon>Bacillales</taxon>
        <taxon>Bacillaceae</taxon>
        <taxon>Bacillus</taxon>
        <taxon>Bacillus cereus group</taxon>
    </lineage>
</organism>
<comment type="caution">
    <text evidence="1">The sequence shown here is derived from an EMBL/GenBank/DDBJ whole genome shotgun (WGS) entry which is preliminary data.</text>
</comment>
<sequence>MYFFHGTTKQNAENIIETSLKESSFCLDEYLKYAVKEKAGRISKGYVDDDGKYNPVKWLGKGIYLFDTFNRAEAISWCTRYGNPKQPSSECTALSVKVKNVPDDNVFDFFSYSDIKELKSILEDKFMEYLEEREDFSADELLPYLYLQTSIVTSLDNLFQENPFFGGVAVDLYNLIQNGKIKLIRGIYKKGKSKHLYYDVYYCLKEEQFIESIENI</sequence>
<dbReference type="Proteomes" id="UP000220192">
    <property type="component" value="Unassembled WGS sequence"/>
</dbReference>
<dbReference type="EMBL" id="NVLX01000010">
    <property type="protein sequence ID" value="PDZ17350.1"/>
    <property type="molecule type" value="Genomic_DNA"/>
</dbReference>